<accession>A0A0K1QFG0</accession>
<feature type="region of interest" description="Disordered" evidence="1">
    <location>
        <begin position="29"/>
        <end position="61"/>
    </location>
</feature>
<keyword evidence="2" id="KW-0732">Signal</keyword>
<feature type="signal peptide" evidence="2">
    <location>
        <begin position="1"/>
        <end position="25"/>
    </location>
</feature>
<dbReference type="KEGG" id="llu:AKJ09_11162"/>
<evidence type="ECO:0000256" key="2">
    <source>
        <dbReference type="SAM" id="SignalP"/>
    </source>
</evidence>
<evidence type="ECO:0000313" key="4">
    <source>
        <dbReference type="Proteomes" id="UP000064967"/>
    </source>
</evidence>
<sequence>MESLRFAGFASALSLSLVVAACAQSAQESSTAQGQQGLSTSDGGSGGHPHDGRHHGPPPAAFDACTSKATGDACTVSFDDKQINGKCAAPPPDAEDKRSFCAPEGGPGGPHGRPHGPPPAEAFAACDGKTEGASCDVAFDGGTRSGNCIVPPSDSGEKRLVCAPPRGPGRGPGHP</sequence>
<dbReference type="PROSITE" id="PS51257">
    <property type="entry name" value="PROKAR_LIPOPROTEIN"/>
    <property type="match status" value="1"/>
</dbReference>
<feature type="compositionally biased region" description="Polar residues" evidence="1">
    <location>
        <begin position="29"/>
        <end position="40"/>
    </location>
</feature>
<protein>
    <recommendedName>
        <fullName evidence="5">Lipoprotein</fullName>
    </recommendedName>
</protein>
<feature type="chain" id="PRO_5005467124" description="Lipoprotein" evidence="2">
    <location>
        <begin position="26"/>
        <end position="175"/>
    </location>
</feature>
<evidence type="ECO:0000256" key="1">
    <source>
        <dbReference type="SAM" id="MobiDB-lite"/>
    </source>
</evidence>
<evidence type="ECO:0008006" key="5">
    <source>
        <dbReference type="Google" id="ProtNLM"/>
    </source>
</evidence>
<dbReference type="RefSeq" id="WP_146655102.1">
    <property type="nucleotide sequence ID" value="NZ_CP012333.1"/>
</dbReference>
<name>A0A0K1QFG0_9BACT</name>
<organism evidence="3 4">
    <name type="scientific">Labilithrix luteola</name>
    <dbReference type="NCBI Taxonomy" id="1391654"/>
    <lineage>
        <taxon>Bacteria</taxon>
        <taxon>Pseudomonadati</taxon>
        <taxon>Myxococcota</taxon>
        <taxon>Polyangia</taxon>
        <taxon>Polyangiales</taxon>
        <taxon>Labilitrichaceae</taxon>
        <taxon>Labilithrix</taxon>
    </lineage>
</organism>
<feature type="region of interest" description="Disordered" evidence="1">
    <location>
        <begin position="82"/>
        <end position="125"/>
    </location>
</feature>
<dbReference type="AlphaFoldDB" id="A0A0K1QFG0"/>
<dbReference type="EMBL" id="CP012333">
    <property type="protein sequence ID" value="AKV04499.1"/>
    <property type="molecule type" value="Genomic_DNA"/>
</dbReference>
<dbReference type="Proteomes" id="UP000064967">
    <property type="component" value="Chromosome"/>
</dbReference>
<keyword evidence="4" id="KW-1185">Reference proteome</keyword>
<reference evidence="3 4" key="1">
    <citation type="submission" date="2015-08" db="EMBL/GenBank/DDBJ databases">
        <authorList>
            <person name="Babu N.S."/>
            <person name="Beckwith C.J."/>
            <person name="Beseler K.G."/>
            <person name="Brison A."/>
            <person name="Carone J.V."/>
            <person name="Caskin T.P."/>
            <person name="Diamond M."/>
            <person name="Durham M.E."/>
            <person name="Foxe J.M."/>
            <person name="Go M."/>
            <person name="Henderson B.A."/>
            <person name="Jones I.B."/>
            <person name="McGettigan J.A."/>
            <person name="Micheletti S.J."/>
            <person name="Nasrallah M.E."/>
            <person name="Ortiz D."/>
            <person name="Piller C.R."/>
            <person name="Privatt S.R."/>
            <person name="Schneider S.L."/>
            <person name="Sharp S."/>
            <person name="Smith T.C."/>
            <person name="Stanton J.D."/>
            <person name="Ullery H.E."/>
            <person name="Wilson R.J."/>
            <person name="Serrano M.G."/>
            <person name="Buck G."/>
            <person name="Lee V."/>
            <person name="Wang Y."/>
            <person name="Carvalho R."/>
            <person name="Voegtly L."/>
            <person name="Shi R."/>
            <person name="Duckworth R."/>
            <person name="Johnson A."/>
            <person name="Loviza R."/>
            <person name="Walstead R."/>
            <person name="Shah Z."/>
            <person name="Kiflezghi M."/>
            <person name="Wade K."/>
            <person name="Ball S.L."/>
            <person name="Bradley K.W."/>
            <person name="Asai D.J."/>
            <person name="Bowman C.A."/>
            <person name="Russell D.A."/>
            <person name="Pope W.H."/>
            <person name="Jacobs-Sera D."/>
            <person name="Hendrix R.W."/>
            <person name="Hatfull G.F."/>
        </authorList>
    </citation>
    <scope>NUCLEOTIDE SEQUENCE [LARGE SCALE GENOMIC DNA]</scope>
    <source>
        <strain evidence="3 4">DSM 27648</strain>
    </source>
</reference>
<dbReference type="STRING" id="1391654.AKJ09_11162"/>
<proteinExistence type="predicted"/>
<gene>
    <name evidence="3" type="ORF">AKJ09_11162</name>
</gene>
<evidence type="ECO:0000313" key="3">
    <source>
        <dbReference type="EMBL" id="AKV04499.1"/>
    </source>
</evidence>
<feature type="region of interest" description="Disordered" evidence="1">
    <location>
        <begin position="142"/>
        <end position="175"/>
    </location>
</feature>